<dbReference type="Pfam" id="PF00150">
    <property type="entry name" value="Cellulase"/>
    <property type="match status" value="1"/>
</dbReference>
<evidence type="ECO:0000259" key="10">
    <source>
        <dbReference type="PROSITE" id="PS51173"/>
    </source>
</evidence>
<keyword evidence="6" id="KW-0119">Carbohydrate metabolism</keyword>
<dbReference type="InterPro" id="IPR036761">
    <property type="entry name" value="TTHA0802/YceI-like_sf"/>
</dbReference>
<dbReference type="CAZy" id="GH5">
    <property type="family name" value="Glycoside Hydrolase Family 5"/>
</dbReference>
<protein>
    <recommendedName>
        <fullName evidence="2">cellulase</fullName>
        <ecNumber evidence="2">3.2.1.4</ecNumber>
    </recommendedName>
</protein>
<dbReference type="SMART" id="SM00867">
    <property type="entry name" value="YceI"/>
    <property type="match status" value="1"/>
</dbReference>
<dbReference type="GO" id="GO:0030245">
    <property type="term" value="P:cellulose catabolic process"/>
    <property type="evidence" value="ECO:0007669"/>
    <property type="project" value="UniProtKB-KW"/>
</dbReference>
<name>D8VN74_9ZZZZ</name>
<dbReference type="Gene3D" id="2.40.128.110">
    <property type="entry name" value="Lipid/polyisoprenoid-binding, YceI-like"/>
    <property type="match status" value="1"/>
</dbReference>
<keyword evidence="8" id="KW-0624">Polysaccharide degradation</keyword>
<feature type="region of interest" description="Disordered" evidence="9">
    <location>
        <begin position="462"/>
        <end position="499"/>
    </location>
</feature>
<keyword evidence="3" id="KW-0732">Signal</keyword>
<sequence>MSSFKASAINPRLAGVLTRSLYAAGFSLAVSTLSTQAYAGCQYVVANQWNNGFTATIKITNSGTTAINGWNINWQYSGDNRITSSYNATLTGTNPYTATNLSWNGSIAPNQSVEFGFQGSKGAANAEVPVINGTACGTATSSAAPSSTPVASSSRSSVSSTTNQGVAPLVVQGNKVTANGQPANLAGMSLFWSNTGWGGEKYYNAQTVAWLKSDWKANLVRVAVGVEADGGLLTDSTNKTRAMTVIDAAIANNMYVIIDWHTHTAEANKAAAITFFKEMATKYGNYNNVIYEVYNEPLQVSWSNVIKPYATDVIREIRAIDPDNLIIVGTPTWSQDVDVASQDKITAYSNIAYTLHFYAGTHKQSLRDKAQTALNNGIALFVTEWGSVNADGDRSVNATETGTWLNFLKTNGISHANWSLTDKVEGASALVEGASANGGWTAAQLTTSGTLVRNNMISQNGGTTSSVAAVSSSRSSTPSSVASSNASGTPQSSSGTTSSVNGAGVLFSDTFESGAVNTQPAGWQNFIGWVPNNSNTITGNEFALIDNTKAYNGGKSIHFKAGGAPAQIVRALPTGTQRLYTRAYVNLSKPMGAIAGDNHEHIFGTRRNINDASQEIRVGQIKGVLGVNQVESDNISPKMDKWYGGLQLAANTWYCVEAAYLADQAYDTFHMWVNGNLVHTVDSADDWNNGALAANWMDDRLNFVHFGFHSFSSRTMDVWMDDIVVSTQPIGCGTVTPTSSSAPSSVAPSSSSRSSSSSLIAPSSSSVAVTSSSVPSSVAPSSSSRSSSSVATTAAWTLDTTASYLNFVTTKNIHNVEVHNFTTINGNISATGVATLTIDLSTVNTGVDIRNERMRGLLFDVTNFPSATVTVAVPATLISSLAVGQSATTDISASLNLHGVTGAITTKVSVQKLSANRILVQSLSPILIKAGDYALTDGVEALRAAASLASISVAVPVDFALVFDAR</sequence>
<feature type="region of interest" description="Disordered" evidence="9">
    <location>
        <begin position="140"/>
        <end position="162"/>
    </location>
</feature>
<dbReference type="SUPFAM" id="SSF51445">
    <property type="entry name" value="(Trans)glycosidases"/>
    <property type="match status" value="1"/>
</dbReference>
<dbReference type="EMBL" id="GQ996414">
    <property type="protein sequence ID" value="ACY24859.1"/>
    <property type="molecule type" value="Genomic_DNA"/>
</dbReference>
<dbReference type="PROSITE" id="PS00659">
    <property type="entry name" value="GLYCOSYL_HYDROL_F5"/>
    <property type="match status" value="1"/>
</dbReference>
<evidence type="ECO:0000256" key="1">
    <source>
        <dbReference type="ARBA" id="ARBA00000966"/>
    </source>
</evidence>
<accession>D8VN74</accession>
<evidence type="ECO:0000313" key="11">
    <source>
        <dbReference type="EMBL" id="ACY24859.1"/>
    </source>
</evidence>
<evidence type="ECO:0000256" key="5">
    <source>
        <dbReference type="ARBA" id="ARBA00023001"/>
    </source>
</evidence>
<dbReference type="InterPro" id="IPR008965">
    <property type="entry name" value="CBM2/CBM3_carb-bd_dom_sf"/>
</dbReference>
<dbReference type="EC" id="3.2.1.4" evidence="2"/>
<dbReference type="Gene3D" id="2.60.120.200">
    <property type="match status" value="1"/>
</dbReference>
<dbReference type="InterPro" id="IPR007372">
    <property type="entry name" value="Lipid/polyisoprenoid-bd_YceI"/>
</dbReference>
<dbReference type="PROSITE" id="PS51173">
    <property type="entry name" value="CBM2"/>
    <property type="match status" value="1"/>
</dbReference>
<dbReference type="GO" id="GO:0030247">
    <property type="term" value="F:polysaccharide binding"/>
    <property type="evidence" value="ECO:0007669"/>
    <property type="project" value="InterPro"/>
</dbReference>
<dbReference type="SUPFAM" id="SSF49384">
    <property type="entry name" value="Carbohydrate-binding domain"/>
    <property type="match status" value="1"/>
</dbReference>
<dbReference type="CAZy" id="CBM2">
    <property type="family name" value="Carbohydrate-Binding Module Family 2"/>
</dbReference>
<dbReference type="PANTHER" id="PTHR34142:SF1">
    <property type="entry name" value="GLYCOSIDE HYDROLASE FAMILY 5 DOMAIN-CONTAINING PROTEIN"/>
    <property type="match status" value="1"/>
</dbReference>
<keyword evidence="7" id="KW-0326">Glycosidase</keyword>
<dbReference type="AlphaFoldDB" id="D8VN74"/>
<proteinExistence type="predicted"/>
<evidence type="ECO:0000256" key="9">
    <source>
        <dbReference type="SAM" id="MobiDB-lite"/>
    </source>
</evidence>
<dbReference type="SMART" id="SM00637">
    <property type="entry name" value="CBD_II"/>
    <property type="match status" value="1"/>
</dbReference>
<dbReference type="InterPro" id="IPR001547">
    <property type="entry name" value="Glyco_hydro_5"/>
</dbReference>
<keyword evidence="4" id="KW-0378">Hydrolase</keyword>
<dbReference type="InterPro" id="IPR012291">
    <property type="entry name" value="CBM2_carb-bd_dom_sf"/>
</dbReference>
<dbReference type="SMR" id="D8VN74"/>
<keyword evidence="5" id="KW-0136">Cellulose degradation</keyword>
<comment type="catalytic activity">
    <reaction evidence="1">
        <text>Endohydrolysis of (1-&gt;4)-beta-D-glucosidic linkages in cellulose, lichenin and cereal beta-D-glucans.</text>
        <dbReference type="EC" id="3.2.1.4"/>
    </reaction>
</comment>
<dbReference type="InterPro" id="IPR001919">
    <property type="entry name" value="CBD2"/>
</dbReference>
<feature type="region of interest" description="Disordered" evidence="9">
    <location>
        <begin position="735"/>
        <end position="760"/>
    </location>
</feature>
<dbReference type="Pfam" id="PF21340">
    <property type="entry name" value="Polysacc_lyase-like"/>
    <property type="match status" value="1"/>
</dbReference>
<evidence type="ECO:0000256" key="6">
    <source>
        <dbReference type="ARBA" id="ARBA00023277"/>
    </source>
</evidence>
<organism evidence="11">
    <name type="scientific">uncultured organism</name>
    <dbReference type="NCBI Taxonomy" id="155900"/>
    <lineage>
        <taxon>unclassified sequences</taxon>
        <taxon>environmental samples</taxon>
    </lineage>
</organism>
<dbReference type="InterPro" id="IPR017853">
    <property type="entry name" value="GH"/>
</dbReference>
<evidence type="ECO:0000256" key="4">
    <source>
        <dbReference type="ARBA" id="ARBA00022801"/>
    </source>
</evidence>
<dbReference type="Pfam" id="PF00553">
    <property type="entry name" value="CBM_2"/>
    <property type="match status" value="1"/>
</dbReference>
<feature type="domain" description="CBM2" evidence="10">
    <location>
        <begin position="34"/>
        <end position="139"/>
    </location>
</feature>
<reference evidence="11" key="1">
    <citation type="submission" date="2009-09" db="EMBL/GenBank/DDBJ databases">
        <authorList>
            <person name="Beloqi A."/>
            <person name="Nechitaylo T.Y."/>
            <person name="Lopez-Cortes N."/>
            <person name="Vietes M."/>
            <person name="Polaina J."/>
            <person name="Strittmatter A."/>
            <person name="Reva O."/>
            <person name="Waliczek A."/>
            <person name="Golyshina O.V."/>
            <person name="Ferrer M."/>
            <person name="Golyshin P.N."/>
        </authorList>
    </citation>
    <scope>NUCLEOTIDE SEQUENCE</scope>
</reference>
<evidence type="ECO:0000256" key="7">
    <source>
        <dbReference type="ARBA" id="ARBA00023295"/>
    </source>
</evidence>
<dbReference type="InterPro" id="IPR048955">
    <property type="entry name" value="Cip1-like_core"/>
</dbReference>
<dbReference type="SUPFAM" id="SSF101874">
    <property type="entry name" value="YceI-like"/>
    <property type="match status" value="1"/>
</dbReference>
<evidence type="ECO:0000256" key="8">
    <source>
        <dbReference type="ARBA" id="ARBA00023326"/>
    </source>
</evidence>
<dbReference type="PANTHER" id="PTHR34142">
    <property type="entry name" value="ENDO-BETA-1,4-GLUCANASE A"/>
    <property type="match status" value="1"/>
</dbReference>
<evidence type="ECO:0000256" key="3">
    <source>
        <dbReference type="ARBA" id="ARBA00022729"/>
    </source>
</evidence>
<dbReference type="Pfam" id="PF04264">
    <property type="entry name" value="YceI"/>
    <property type="match status" value="1"/>
</dbReference>
<dbReference type="GO" id="GO:0008810">
    <property type="term" value="F:cellulase activity"/>
    <property type="evidence" value="ECO:0007669"/>
    <property type="project" value="UniProtKB-EC"/>
</dbReference>
<dbReference type="InterPro" id="IPR018087">
    <property type="entry name" value="Glyco_hydro_5_CS"/>
</dbReference>
<evidence type="ECO:0000256" key="2">
    <source>
        <dbReference type="ARBA" id="ARBA00012601"/>
    </source>
</evidence>
<reference evidence="11" key="2">
    <citation type="journal article" date="2010" name="Appl. Environ. Microbiol.">
        <title>Diversity of glycosyl hydrolases from cellulose-depleting communities enriched from casts of two earthworm species.</title>
        <authorList>
            <person name="Beloqui A."/>
            <person name="Nechitaylo T.Y."/>
            <person name="Lopez-Cortes N."/>
            <person name="Ghazi A."/>
            <person name="Guazzaroni M.E."/>
            <person name="Polaina J."/>
            <person name="Strittmatter A.W."/>
            <person name="Reva O."/>
            <person name="Waliczek A."/>
            <person name="Yakimov M.M."/>
            <person name="Golyshina O.V."/>
            <person name="Ferrer M."/>
            <person name="Golyshin P.N."/>
        </authorList>
    </citation>
    <scope>NUCLEOTIDE SEQUENCE</scope>
</reference>
<dbReference type="Gene3D" id="3.20.20.80">
    <property type="entry name" value="Glycosidases"/>
    <property type="match status" value="1"/>
</dbReference>
<dbReference type="Gene3D" id="2.60.40.290">
    <property type="match status" value="1"/>
</dbReference>